<dbReference type="OrthoDB" id="45365at2759"/>
<dbReference type="InterPro" id="IPR000210">
    <property type="entry name" value="BTB/POZ_dom"/>
</dbReference>
<dbReference type="InterPro" id="IPR011705">
    <property type="entry name" value="BACK"/>
</dbReference>
<dbReference type="InterPro" id="IPR011333">
    <property type="entry name" value="SKP1/BTB/POZ_sf"/>
</dbReference>
<comment type="caution">
    <text evidence="2">The sequence shown here is derived from an EMBL/GenBank/DDBJ whole genome shotgun (WGS) entry which is preliminary data.</text>
</comment>
<dbReference type="PANTHER" id="PTHR24410:SF23">
    <property type="entry name" value="BTB DOMAIN-CONTAINING PROTEIN-RELATED"/>
    <property type="match status" value="1"/>
</dbReference>
<evidence type="ECO:0000313" key="3">
    <source>
        <dbReference type="Proteomes" id="UP000494165"/>
    </source>
</evidence>
<dbReference type="Gene3D" id="3.30.710.10">
    <property type="entry name" value="Potassium Channel Kv1.1, Chain A"/>
    <property type="match status" value="1"/>
</dbReference>
<organism evidence="2 3">
    <name type="scientific">Cloeon dipterum</name>
    <dbReference type="NCBI Taxonomy" id="197152"/>
    <lineage>
        <taxon>Eukaryota</taxon>
        <taxon>Metazoa</taxon>
        <taxon>Ecdysozoa</taxon>
        <taxon>Arthropoda</taxon>
        <taxon>Hexapoda</taxon>
        <taxon>Insecta</taxon>
        <taxon>Pterygota</taxon>
        <taxon>Palaeoptera</taxon>
        <taxon>Ephemeroptera</taxon>
        <taxon>Pisciforma</taxon>
        <taxon>Baetidae</taxon>
        <taxon>Cloeon</taxon>
    </lineage>
</organism>
<dbReference type="Pfam" id="PF00651">
    <property type="entry name" value="BTB"/>
    <property type="match status" value="1"/>
</dbReference>
<sequence length="479" mass="55077">MNGFMPVNSDDEDVKPCNPEITVKFGSGWPHRREVVAHKLRLMACSPYIKELIDKNPEGPITIDDVQPEIFDVLLHFIAHMRFEYANFLNLRYYIMLADAAVKLQVLSLGEACAEAIGGKLTDKNIWDIYGEYSDIKFIAETCEKVLAKNTEKYLQLPGFLEIKPEALSKFLTLDKMEIDSEMTLILASINYADAQKNPREVFRKYALPHLRLLSLKLIELPLKLQEWLTDEERIFISEKLFCRKPLLQYKDVPELKNSLCGIEEGRKPGHVHTLIILKEKRILGLVKQFLLSNFFLIPSCEEHLFSMKFKAKKCLLIKQLEVFCPLHLDSEDIVSNDPIAKLKRNEQEFATFSDGYKMLATVRVQGDLDEKMENYFGPVDEQSFLNRWTTFKLGVLVRKDRAVTVEVRVCGKWTMRLIERSAGQILKTSSSSSVKEALGEFKIEHKYSVNGGDFKAFKASDTKNLISTIFKSMDFITY</sequence>
<accession>A0A8S1DJC9</accession>
<gene>
    <name evidence="2" type="ORF">CLODIP_2_CD07096</name>
</gene>
<feature type="domain" description="BTB" evidence="1">
    <location>
        <begin position="17"/>
        <end position="87"/>
    </location>
</feature>
<dbReference type="InterPro" id="IPR051481">
    <property type="entry name" value="BTB-POZ/Galectin-3-binding"/>
</dbReference>
<dbReference type="PANTHER" id="PTHR24410">
    <property type="entry name" value="HL07962P-RELATED"/>
    <property type="match status" value="1"/>
</dbReference>
<proteinExistence type="predicted"/>
<dbReference type="SMART" id="SM00225">
    <property type="entry name" value="BTB"/>
    <property type="match status" value="1"/>
</dbReference>
<dbReference type="Pfam" id="PF07707">
    <property type="entry name" value="BACK"/>
    <property type="match status" value="1"/>
</dbReference>
<dbReference type="AlphaFoldDB" id="A0A8S1DJC9"/>
<reference evidence="2 3" key="1">
    <citation type="submission" date="2020-04" db="EMBL/GenBank/DDBJ databases">
        <authorList>
            <person name="Alioto T."/>
            <person name="Alioto T."/>
            <person name="Gomez Garrido J."/>
        </authorList>
    </citation>
    <scope>NUCLEOTIDE SEQUENCE [LARGE SCALE GENOMIC DNA]</scope>
</reference>
<dbReference type="CDD" id="cd18186">
    <property type="entry name" value="BTB_POZ_ZBTB_KLHL-like"/>
    <property type="match status" value="1"/>
</dbReference>
<dbReference type="EMBL" id="CADEPI010000201">
    <property type="protein sequence ID" value="CAB3380123.1"/>
    <property type="molecule type" value="Genomic_DNA"/>
</dbReference>
<evidence type="ECO:0000259" key="1">
    <source>
        <dbReference type="PROSITE" id="PS50097"/>
    </source>
</evidence>
<dbReference type="Gene3D" id="1.25.40.420">
    <property type="match status" value="1"/>
</dbReference>
<evidence type="ECO:0000313" key="2">
    <source>
        <dbReference type="EMBL" id="CAB3380123.1"/>
    </source>
</evidence>
<protein>
    <recommendedName>
        <fullName evidence="1">BTB domain-containing protein</fullName>
    </recommendedName>
</protein>
<dbReference type="Proteomes" id="UP000494165">
    <property type="component" value="Unassembled WGS sequence"/>
</dbReference>
<name>A0A8S1DJC9_9INSE</name>
<keyword evidence="3" id="KW-1185">Reference proteome</keyword>
<dbReference type="SUPFAM" id="SSF54695">
    <property type="entry name" value="POZ domain"/>
    <property type="match status" value="1"/>
</dbReference>
<dbReference type="PROSITE" id="PS50097">
    <property type="entry name" value="BTB"/>
    <property type="match status" value="1"/>
</dbReference>